<evidence type="ECO:0000313" key="4">
    <source>
        <dbReference type="EMBL" id="MBD8513722.1"/>
    </source>
</evidence>
<dbReference type="InterPro" id="IPR036291">
    <property type="entry name" value="NAD(P)-bd_dom_sf"/>
</dbReference>
<evidence type="ECO:0000256" key="2">
    <source>
        <dbReference type="ARBA" id="ARBA00022576"/>
    </source>
</evidence>
<dbReference type="RefSeq" id="WP_192016410.1">
    <property type="nucleotide sequence ID" value="NZ_JACYTP010000008.1"/>
</dbReference>
<organism evidence="4 5">
    <name type="scientific">Photobacterium arenosum</name>
    <dbReference type="NCBI Taxonomy" id="2774143"/>
    <lineage>
        <taxon>Bacteria</taxon>
        <taxon>Pseudomonadati</taxon>
        <taxon>Pseudomonadota</taxon>
        <taxon>Gammaproteobacteria</taxon>
        <taxon>Vibrionales</taxon>
        <taxon>Vibrionaceae</taxon>
        <taxon>Photobacterium</taxon>
    </lineage>
</organism>
<dbReference type="Gene3D" id="3.40.50.720">
    <property type="entry name" value="NAD(P)-binding Rossmann-like Domain"/>
    <property type="match status" value="1"/>
</dbReference>
<evidence type="ECO:0000256" key="1">
    <source>
        <dbReference type="ARBA" id="ARBA00001933"/>
    </source>
</evidence>
<proteinExistence type="predicted"/>
<dbReference type="CDD" id="cd00610">
    <property type="entry name" value="OAT_like"/>
    <property type="match status" value="1"/>
</dbReference>
<sequence length="838" mass="91688">MKFGFIAHPTSVPLKRHAKLMDMFGRMSREQAYGFSPENWQKENVVPFTRFERVVSATGAQCSGIVHYMPLTAEEMLSQPQVMTDRVVEGIHQLQQEGAELVGLGGFTGIVGQRGMQTAKRAKLPVTTGNSLTAYVAYKNVLDALAELEVSEDGAEVAIVGYPGSIALVIARLLLPHGVRLRLVHRHRESSPAHLLAYLPEQYHRQVILTNDLSSCYQNMLFYVAATSSGGVIDPARLLPGSVVVDVALPRDVMEQASPRSDLLLIDGGLISASEEVSFGGVQPEFDPKMFMNGCLAETLILALEGRAEAFSIGRELDSKRVLEIGEIAQRHGFFPTPIASLGRKVTKQHWSAVRQFHHSRNINVGVLAERSELTLNQTRSRFAQYINPEMARFYEHHHLERVFVKGQGAILTDTSGAEYLDFVSGYGCVNVGHNHPSITEAMTNYLVSQQPTFIQYVSMPYQASLLAEQLAALAPGDLSRVFLSNSGTEAVEAAIKLALAASDKSQMLYCENGYHGKTLGALSVTGREKHRKPFEPLLTQCHSVPFGDIAALEVALAKGGIAAFILEPIQGEGGVILPPGGYLEAVRKLCDDYGCLLILDEIQTGLGRTGKMFCCEWDNVCPDILVLSKSLSGGMVPIGATLSASRVWDAAYGSTDRFALHTSTFGGGNLAATAAIATLDIIEKEQLTIRASTTGVMLKQALDDIASEYPFIKAVRGKGLMLGIEFEHSFSGSIAATVEELAHRFMWDAAGTYHQISDKAKQHIDSAVEDIEKSLEDMFVLRVVTKLAKEHQILTFMTANSNRVMRIQPPLNLSESDAMRFIHAFRQVCEDLSTFRN</sequence>
<name>A0ABR9BMC6_9GAMM</name>
<keyword evidence="2 4" id="KW-0032">Aminotransferase</keyword>
<dbReference type="InterPro" id="IPR050103">
    <property type="entry name" value="Class-III_PLP-dep_AT"/>
</dbReference>
<gene>
    <name evidence="4" type="ORF">IFO68_13655</name>
</gene>
<dbReference type="Gene3D" id="3.40.640.10">
    <property type="entry name" value="Type I PLP-dependent aspartate aminotransferase-like (Major domain)"/>
    <property type="match status" value="1"/>
</dbReference>
<reference evidence="4 5" key="1">
    <citation type="submission" date="2020-09" db="EMBL/GenBank/DDBJ databases">
        <title>Photobacterium sp. CAU 1568 isolated from sand of Sido Beach.</title>
        <authorList>
            <person name="Kim W."/>
        </authorList>
    </citation>
    <scope>NUCLEOTIDE SEQUENCE [LARGE SCALE GENOMIC DNA]</scope>
    <source>
        <strain evidence="4 5">CAU 1568</strain>
    </source>
</reference>
<keyword evidence="5" id="KW-1185">Reference proteome</keyword>
<dbReference type="EMBL" id="JACYTP010000008">
    <property type="protein sequence ID" value="MBD8513722.1"/>
    <property type="molecule type" value="Genomic_DNA"/>
</dbReference>
<dbReference type="InterPro" id="IPR015424">
    <property type="entry name" value="PyrdxlP-dep_Trfase"/>
</dbReference>
<dbReference type="SUPFAM" id="SSF51735">
    <property type="entry name" value="NAD(P)-binding Rossmann-fold domains"/>
    <property type="match status" value="1"/>
</dbReference>
<dbReference type="PANTHER" id="PTHR11986:SF121">
    <property type="entry name" value="BLR3010 PROTEIN"/>
    <property type="match status" value="1"/>
</dbReference>
<dbReference type="PROSITE" id="PS00600">
    <property type="entry name" value="AA_TRANSFER_CLASS_3"/>
    <property type="match status" value="1"/>
</dbReference>
<comment type="caution">
    <text evidence="4">The sequence shown here is derived from an EMBL/GenBank/DDBJ whole genome shotgun (WGS) entry which is preliminary data.</text>
</comment>
<protein>
    <submittedName>
        <fullName evidence="4">Aminotransferase class III-fold pyridoxal phosphate-dependent enzyme</fullName>
    </submittedName>
</protein>
<dbReference type="InterPro" id="IPR015421">
    <property type="entry name" value="PyrdxlP-dep_Trfase_major"/>
</dbReference>
<keyword evidence="3" id="KW-0663">Pyridoxal phosphate</keyword>
<dbReference type="InterPro" id="IPR049704">
    <property type="entry name" value="Aminotrans_3_PPA_site"/>
</dbReference>
<comment type="cofactor">
    <cofactor evidence="1">
        <name>pyridoxal 5'-phosphate</name>
        <dbReference type="ChEBI" id="CHEBI:597326"/>
    </cofactor>
</comment>
<dbReference type="Gene3D" id="3.90.1150.10">
    <property type="entry name" value="Aspartate Aminotransferase, domain 1"/>
    <property type="match status" value="1"/>
</dbReference>
<accession>A0ABR9BMC6</accession>
<evidence type="ECO:0000313" key="5">
    <source>
        <dbReference type="Proteomes" id="UP000649768"/>
    </source>
</evidence>
<dbReference type="Proteomes" id="UP000649768">
    <property type="component" value="Unassembled WGS sequence"/>
</dbReference>
<dbReference type="Pfam" id="PF00202">
    <property type="entry name" value="Aminotran_3"/>
    <property type="match status" value="1"/>
</dbReference>
<dbReference type="SUPFAM" id="SSF53383">
    <property type="entry name" value="PLP-dependent transferases"/>
    <property type="match status" value="1"/>
</dbReference>
<evidence type="ECO:0000256" key="3">
    <source>
        <dbReference type="ARBA" id="ARBA00022898"/>
    </source>
</evidence>
<dbReference type="InterPro" id="IPR015422">
    <property type="entry name" value="PyrdxlP-dep_Trfase_small"/>
</dbReference>
<dbReference type="InterPro" id="IPR005814">
    <property type="entry name" value="Aminotrans_3"/>
</dbReference>
<dbReference type="GO" id="GO:0008483">
    <property type="term" value="F:transaminase activity"/>
    <property type="evidence" value="ECO:0007669"/>
    <property type="project" value="UniProtKB-KW"/>
</dbReference>
<dbReference type="PANTHER" id="PTHR11986">
    <property type="entry name" value="AMINOTRANSFERASE CLASS III"/>
    <property type="match status" value="1"/>
</dbReference>
<keyword evidence="2 4" id="KW-0808">Transferase</keyword>